<protein>
    <submittedName>
        <fullName evidence="11">Sigma-54-dependent Fis family transcriptional regulator</fullName>
    </submittedName>
</protein>
<dbReference type="PROSITE" id="PS00676">
    <property type="entry name" value="SIGMA54_INTERACT_2"/>
    <property type="match status" value="1"/>
</dbReference>
<dbReference type="InterPro" id="IPR025943">
    <property type="entry name" value="Sigma_54_int_dom_ATP-bd_2"/>
</dbReference>
<evidence type="ECO:0000259" key="9">
    <source>
        <dbReference type="PROSITE" id="PS50045"/>
    </source>
</evidence>
<dbReference type="GO" id="GO:0005524">
    <property type="term" value="F:ATP binding"/>
    <property type="evidence" value="ECO:0007669"/>
    <property type="project" value="UniProtKB-KW"/>
</dbReference>
<dbReference type="SUPFAM" id="SSF52540">
    <property type="entry name" value="P-loop containing nucleoside triphosphate hydrolases"/>
    <property type="match status" value="1"/>
</dbReference>
<dbReference type="Pfam" id="PF00072">
    <property type="entry name" value="Response_reg"/>
    <property type="match status" value="1"/>
</dbReference>
<dbReference type="FunFam" id="3.40.50.2300:FF:000018">
    <property type="entry name" value="DNA-binding transcriptional regulator NtrC"/>
    <property type="match status" value="1"/>
</dbReference>
<feature type="modified residue" description="4-aspartylphosphate" evidence="8">
    <location>
        <position position="55"/>
    </location>
</feature>
<dbReference type="SUPFAM" id="SSF46689">
    <property type="entry name" value="Homeodomain-like"/>
    <property type="match status" value="1"/>
</dbReference>
<feature type="domain" description="Sigma-54 factor interaction" evidence="9">
    <location>
        <begin position="146"/>
        <end position="375"/>
    </location>
</feature>
<dbReference type="AlphaFoldDB" id="A0A371XAB1"/>
<evidence type="ECO:0000259" key="10">
    <source>
        <dbReference type="PROSITE" id="PS50110"/>
    </source>
</evidence>
<dbReference type="SMART" id="SM00382">
    <property type="entry name" value="AAA"/>
    <property type="match status" value="1"/>
</dbReference>
<keyword evidence="1 8" id="KW-0597">Phosphoprotein</keyword>
<dbReference type="Gene3D" id="3.40.50.2300">
    <property type="match status" value="1"/>
</dbReference>
<evidence type="ECO:0000313" key="12">
    <source>
        <dbReference type="Proteomes" id="UP000264310"/>
    </source>
</evidence>
<dbReference type="PANTHER" id="PTHR32071">
    <property type="entry name" value="TRANSCRIPTIONAL REGULATORY PROTEIN"/>
    <property type="match status" value="1"/>
</dbReference>
<comment type="caution">
    <text evidence="11">The sequence shown here is derived from an EMBL/GenBank/DDBJ whole genome shotgun (WGS) entry which is preliminary data.</text>
</comment>
<dbReference type="Proteomes" id="UP000264310">
    <property type="component" value="Unassembled WGS sequence"/>
</dbReference>
<evidence type="ECO:0000256" key="6">
    <source>
        <dbReference type="ARBA" id="ARBA00023159"/>
    </source>
</evidence>
<dbReference type="PROSITE" id="PS00675">
    <property type="entry name" value="SIGMA54_INTERACT_1"/>
    <property type="match status" value="1"/>
</dbReference>
<keyword evidence="3" id="KW-0067">ATP-binding</keyword>
<evidence type="ECO:0000313" key="11">
    <source>
        <dbReference type="EMBL" id="RFC66141.1"/>
    </source>
</evidence>
<dbReference type="InterPro" id="IPR003593">
    <property type="entry name" value="AAA+_ATPase"/>
</dbReference>
<feature type="domain" description="Response regulatory" evidence="10">
    <location>
        <begin position="6"/>
        <end position="120"/>
    </location>
</feature>
<evidence type="ECO:0000256" key="5">
    <source>
        <dbReference type="ARBA" id="ARBA00023015"/>
    </source>
</evidence>
<evidence type="ECO:0000256" key="7">
    <source>
        <dbReference type="ARBA" id="ARBA00023163"/>
    </source>
</evidence>
<dbReference type="Pfam" id="PF25601">
    <property type="entry name" value="AAA_lid_14"/>
    <property type="match status" value="1"/>
</dbReference>
<evidence type="ECO:0000256" key="8">
    <source>
        <dbReference type="PROSITE-ProRule" id="PRU00169"/>
    </source>
</evidence>
<dbReference type="PRINTS" id="PR01590">
    <property type="entry name" value="HTHFIS"/>
</dbReference>
<keyword evidence="6" id="KW-0010">Activator</keyword>
<dbReference type="InterPro" id="IPR002078">
    <property type="entry name" value="Sigma_54_int"/>
</dbReference>
<dbReference type="SUPFAM" id="SSF52172">
    <property type="entry name" value="CheY-like"/>
    <property type="match status" value="1"/>
</dbReference>
<accession>A0A371XAB1</accession>
<dbReference type="InterPro" id="IPR009057">
    <property type="entry name" value="Homeodomain-like_sf"/>
</dbReference>
<dbReference type="Gene3D" id="3.40.50.300">
    <property type="entry name" value="P-loop containing nucleotide triphosphate hydrolases"/>
    <property type="match status" value="1"/>
</dbReference>
<evidence type="ECO:0000256" key="1">
    <source>
        <dbReference type="ARBA" id="ARBA00022553"/>
    </source>
</evidence>
<dbReference type="Gene3D" id="1.10.8.60">
    <property type="match status" value="1"/>
</dbReference>
<dbReference type="InterPro" id="IPR027417">
    <property type="entry name" value="P-loop_NTPase"/>
</dbReference>
<dbReference type="InterPro" id="IPR002197">
    <property type="entry name" value="HTH_Fis"/>
</dbReference>
<evidence type="ECO:0000256" key="4">
    <source>
        <dbReference type="ARBA" id="ARBA00023012"/>
    </source>
</evidence>
<dbReference type="SMART" id="SM00448">
    <property type="entry name" value="REC"/>
    <property type="match status" value="1"/>
</dbReference>
<dbReference type="PROSITE" id="PS50110">
    <property type="entry name" value="RESPONSE_REGULATORY"/>
    <property type="match status" value="1"/>
</dbReference>
<dbReference type="Pfam" id="PF00158">
    <property type="entry name" value="Sigma54_activat"/>
    <property type="match status" value="1"/>
</dbReference>
<keyword evidence="2" id="KW-0547">Nucleotide-binding</keyword>
<dbReference type="FunFam" id="3.40.50.300:FF:000006">
    <property type="entry name" value="DNA-binding transcriptional regulator NtrC"/>
    <property type="match status" value="1"/>
</dbReference>
<evidence type="ECO:0000256" key="3">
    <source>
        <dbReference type="ARBA" id="ARBA00022840"/>
    </source>
</evidence>
<dbReference type="PANTHER" id="PTHR32071:SF57">
    <property type="entry name" value="C4-DICARBOXYLATE TRANSPORT TRANSCRIPTIONAL REGULATORY PROTEIN DCTD"/>
    <property type="match status" value="1"/>
</dbReference>
<dbReference type="Pfam" id="PF02954">
    <property type="entry name" value="HTH_8"/>
    <property type="match status" value="1"/>
</dbReference>
<keyword evidence="7" id="KW-0804">Transcription</keyword>
<keyword evidence="5" id="KW-0805">Transcription regulation</keyword>
<dbReference type="PROSITE" id="PS50045">
    <property type="entry name" value="SIGMA54_INTERACT_4"/>
    <property type="match status" value="1"/>
</dbReference>
<proteinExistence type="predicted"/>
<reference evidence="11 12" key="1">
    <citation type="submission" date="2018-08" db="EMBL/GenBank/DDBJ databases">
        <title>Fulvimarina sp. 85, whole genome shotgun sequence.</title>
        <authorList>
            <person name="Tuo L."/>
        </authorList>
    </citation>
    <scope>NUCLEOTIDE SEQUENCE [LARGE SCALE GENOMIC DNA]</scope>
    <source>
        <strain evidence="11 12">85</strain>
    </source>
</reference>
<dbReference type="EMBL" id="QURL01000001">
    <property type="protein sequence ID" value="RFC66141.1"/>
    <property type="molecule type" value="Genomic_DNA"/>
</dbReference>
<keyword evidence="12" id="KW-1185">Reference proteome</keyword>
<dbReference type="GO" id="GO:0000160">
    <property type="term" value="P:phosphorelay signal transduction system"/>
    <property type="evidence" value="ECO:0007669"/>
    <property type="project" value="UniProtKB-KW"/>
</dbReference>
<name>A0A371XAB1_9HYPH</name>
<dbReference type="GO" id="GO:0043565">
    <property type="term" value="F:sequence-specific DNA binding"/>
    <property type="evidence" value="ECO:0007669"/>
    <property type="project" value="InterPro"/>
</dbReference>
<gene>
    <name evidence="11" type="ORF">DYI37_01330</name>
</gene>
<organism evidence="11 12">
    <name type="scientific">Fulvimarina endophytica</name>
    <dbReference type="NCBI Taxonomy" id="2293836"/>
    <lineage>
        <taxon>Bacteria</taxon>
        <taxon>Pseudomonadati</taxon>
        <taxon>Pseudomonadota</taxon>
        <taxon>Alphaproteobacteria</taxon>
        <taxon>Hyphomicrobiales</taxon>
        <taxon>Aurantimonadaceae</taxon>
        <taxon>Fulvimarina</taxon>
    </lineage>
</organism>
<dbReference type="Gene3D" id="1.10.10.60">
    <property type="entry name" value="Homeodomain-like"/>
    <property type="match status" value="1"/>
</dbReference>
<sequence length="446" mass="48979">MSERGHVLLVDDEPELVDAASEWLGVSGFAVSSFTDPRKAIASLDPDAVDCVVSDLRMPHLDGMELLKAITAKDRRLPVILLTAHGDVAHAVQAMRHGAHDFLEKPYDADHLVAVLDRAIEERRLRREISRLRAELDGSAELDSRLVGASRQMREIRAKILQLANFDVDILVHGETGTGKEVVARALHDFSRRAPHRFVAVNCAAVPETIFESEMFGHAAGAFTDAKGEREGKVEYADGGTLFLDEIESMPLNLQAKILRVLQEREVERLGSNKSRPIDIRVVAATKRDLKIESEAGRFRPDLYYRLSTVELRLPRLAERAGDVSLLFTLFVERAARRFGINVAPPSHGVLSDLATRPFAGNVRELKIEAERYALGLNGAGAASSAPGGFADLPSQVAAFEADLIRRALDASDGSATLAAERLGLPRRTLSEKIARYNLRDPRSGH</sequence>
<dbReference type="InterPro" id="IPR025662">
    <property type="entry name" value="Sigma_54_int_dom_ATP-bd_1"/>
</dbReference>
<dbReference type="OrthoDB" id="9802388at2"/>
<evidence type="ECO:0000256" key="2">
    <source>
        <dbReference type="ARBA" id="ARBA00022741"/>
    </source>
</evidence>
<dbReference type="InterPro" id="IPR001789">
    <property type="entry name" value="Sig_transdc_resp-reg_receiver"/>
</dbReference>
<dbReference type="InterPro" id="IPR011006">
    <property type="entry name" value="CheY-like_superfamily"/>
</dbReference>
<keyword evidence="4" id="KW-0902">Two-component regulatory system</keyword>
<dbReference type="InterPro" id="IPR058031">
    <property type="entry name" value="AAA_lid_NorR"/>
</dbReference>
<dbReference type="RefSeq" id="WP_116681390.1">
    <property type="nucleotide sequence ID" value="NZ_QURL01000001.1"/>
</dbReference>
<dbReference type="CDD" id="cd00009">
    <property type="entry name" value="AAA"/>
    <property type="match status" value="1"/>
</dbReference>
<dbReference type="GO" id="GO:0006355">
    <property type="term" value="P:regulation of DNA-templated transcription"/>
    <property type="evidence" value="ECO:0007669"/>
    <property type="project" value="InterPro"/>
</dbReference>